<keyword evidence="2" id="KW-1185">Reference proteome</keyword>
<evidence type="ECO:0000313" key="2">
    <source>
        <dbReference type="Proteomes" id="UP000594220"/>
    </source>
</evidence>
<protein>
    <submittedName>
        <fullName evidence="1">Uncharacterized protein</fullName>
    </submittedName>
</protein>
<accession>A0A7M4FPZ6</accession>
<dbReference type="Proteomes" id="UP000594220">
    <property type="component" value="Unplaced"/>
</dbReference>
<name>A0A7M4FPZ6_CROPO</name>
<dbReference type="AlphaFoldDB" id="A0A7M4FPZ6"/>
<organism evidence="1 2">
    <name type="scientific">Crocodylus porosus</name>
    <name type="common">Saltwater crocodile</name>
    <name type="synonym">Estuarine crocodile</name>
    <dbReference type="NCBI Taxonomy" id="8502"/>
    <lineage>
        <taxon>Eukaryota</taxon>
        <taxon>Metazoa</taxon>
        <taxon>Chordata</taxon>
        <taxon>Craniata</taxon>
        <taxon>Vertebrata</taxon>
        <taxon>Euteleostomi</taxon>
        <taxon>Archelosauria</taxon>
        <taxon>Archosauria</taxon>
        <taxon>Crocodylia</taxon>
        <taxon>Longirostres</taxon>
        <taxon>Crocodylidae</taxon>
        <taxon>Crocodylus</taxon>
    </lineage>
</organism>
<evidence type="ECO:0000313" key="1">
    <source>
        <dbReference type="Ensembl" id="ENSCPRP00005027284.1"/>
    </source>
</evidence>
<proteinExistence type="predicted"/>
<dbReference type="Ensembl" id="ENSCPRT00005031898.1">
    <property type="protein sequence ID" value="ENSCPRP00005027284.1"/>
    <property type="gene ID" value="ENSCPRG00005018908.1"/>
</dbReference>
<reference evidence="1" key="2">
    <citation type="submission" date="2025-09" db="UniProtKB">
        <authorList>
            <consortium name="Ensembl"/>
        </authorList>
    </citation>
    <scope>IDENTIFICATION</scope>
</reference>
<reference evidence="1" key="1">
    <citation type="submission" date="2025-08" db="UniProtKB">
        <authorList>
            <consortium name="Ensembl"/>
        </authorList>
    </citation>
    <scope>IDENTIFICATION</scope>
</reference>
<sequence length="75" mass="8365">LQTIKSYKRFCTKKIRILLLLNMNQDSKLQLWSGARETHIPLLKITAGCDCGLQIPKAPGSSPGLCLESERVLLL</sequence>